<dbReference type="InterPro" id="IPR013830">
    <property type="entry name" value="SGNH_hydro"/>
</dbReference>
<protein>
    <recommendedName>
        <fullName evidence="2">SGNH hydrolase-type esterase domain-containing protein</fullName>
    </recommendedName>
</protein>
<feature type="chain" id="PRO_5039586543" description="SGNH hydrolase-type esterase domain-containing protein" evidence="1">
    <location>
        <begin position="21"/>
        <end position="268"/>
    </location>
</feature>
<dbReference type="STRING" id="152268.A6K24_22530"/>
<dbReference type="InterPro" id="IPR051532">
    <property type="entry name" value="Ester_Hydrolysis_Enzymes"/>
</dbReference>
<keyword evidence="4" id="KW-1185">Reference proteome</keyword>
<comment type="caution">
    <text evidence="3">The sequence shown here is derived from an EMBL/GenBank/DDBJ whole genome shotgun (WGS) entry which is preliminary data.</text>
</comment>
<sequence length="268" mass="30567">MIRKMLIVSSMCLLITGCMSEQSSNLESKPVTLTKKAEPSEEFVPSSIKLVGIGDSLTKGVGDESNQGGYIGMVREKLEQQENIREVVVDNYGVRGHKTSNLQKKLKEEEVIASIKDADIIVMTIGGNDIMSVVRNNILSLDFEPFRKEQKNYENRFQTILTTVRELNSSAHIVYVGLYNPFKYMLPKLTEIDMIINEWNLATQQMIKQDERAVYVSVDQLFSTESDERLLYKDEFHPNQSGYSLIADKVYDALKENEIYQDSTVRNE</sequence>
<dbReference type="AlphaFoldDB" id="A0A179T0L8"/>
<keyword evidence="1" id="KW-0732">Signal</keyword>
<evidence type="ECO:0000256" key="1">
    <source>
        <dbReference type="SAM" id="SignalP"/>
    </source>
</evidence>
<proteinExistence type="predicted"/>
<accession>A0A179T0L8</accession>
<dbReference type="InterPro" id="IPR036514">
    <property type="entry name" value="SGNH_hydro_sf"/>
</dbReference>
<feature type="signal peptide" evidence="1">
    <location>
        <begin position="1"/>
        <end position="20"/>
    </location>
</feature>
<dbReference type="PANTHER" id="PTHR30383">
    <property type="entry name" value="THIOESTERASE 1/PROTEASE 1/LYSOPHOSPHOLIPASE L1"/>
    <property type="match status" value="1"/>
</dbReference>
<dbReference type="CDD" id="cd04506">
    <property type="entry name" value="SGNH_hydrolase_YpmR_like"/>
    <property type="match status" value="1"/>
</dbReference>
<dbReference type="Proteomes" id="UP000078534">
    <property type="component" value="Unassembled WGS sequence"/>
</dbReference>
<evidence type="ECO:0000313" key="4">
    <source>
        <dbReference type="Proteomes" id="UP000078534"/>
    </source>
</evidence>
<dbReference type="RefSeq" id="WP_066332663.1">
    <property type="nucleotide sequence ID" value="NZ_LWSG01000015.1"/>
</dbReference>
<dbReference type="PROSITE" id="PS51257">
    <property type="entry name" value="PROKAR_LIPOPROTEIN"/>
    <property type="match status" value="1"/>
</dbReference>
<dbReference type="PANTHER" id="PTHR30383:SF27">
    <property type="entry name" value="SPORE GERMINATION LIPASE LIPC"/>
    <property type="match status" value="1"/>
</dbReference>
<organism evidence="3 4">
    <name type="scientific">Metabacillus litoralis</name>
    <dbReference type="NCBI Taxonomy" id="152268"/>
    <lineage>
        <taxon>Bacteria</taxon>
        <taxon>Bacillati</taxon>
        <taxon>Bacillota</taxon>
        <taxon>Bacilli</taxon>
        <taxon>Bacillales</taxon>
        <taxon>Bacillaceae</taxon>
        <taxon>Metabacillus</taxon>
    </lineage>
</organism>
<dbReference type="EMBL" id="LWSG01000015">
    <property type="protein sequence ID" value="OAS86102.1"/>
    <property type="molecule type" value="Genomic_DNA"/>
</dbReference>
<evidence type="ECO:0000259" key="2">
    <source>
        <dbReference type="Pfam" id="PF13472"/>
    </source>
</evidence>
<dbReference type="SUPFAM" id="SSF52266">
    <property type="entry name" value="SGNH hydrolase"/>
    <property type="match status" value="1"/>
</dbReference>
<name>A0A179T0L8_9BACI</name>
<feature type="domain" description="SGNH hydrolase-type esterase" evidence="2">
    <location>
        <begin position="53"/>
        <end position="244"/>
    </location>
</feature>
<dbReference type="Pfam" id="PF13472">
    <property type="entry name" value="Lipase_GDSL_2"/>
    <property type="match status" value="1"/>
</dbReference>
<reference evidence="4" key="1">
    <citation type="submission" date="2016-04" db="EMBL/GenBank/DDBJ databases">
        <authorList>
            <person name="Lyu Z."/>
            <person name="Lyu W."/>
        </authorList>
    </citation>
    <scope>NUCLEOTIDE SEQUENCE [LARGE SCALE GENOMIC DNA]</scope>
    <source>
        <strain evidence="4">C44</strain>
    </source>
</reference>
<dbReference type="Gene3D" id="3.40.50.1110">
    <property type="entry name" value="SGNH hydrolase"/>
    <property type="match status" value="1"/>
</dbReference>
<gene>
    <name evidence="3" type="ORF">A6K24_22530</name>
</gene>
<evidence type="ECO:0000313" key="3">
    <source>
        <dbReference type="EMBL" id="OAS86102.1"/>
    </source>
</evidence>
<dbReference type="GO" id="GO:0004622">
    <property type="term" value="F:phosphatidylcholine lysophospholipase activity"/>
    <property type="evidence" value="ECO:0007669"/>
    <property type="project" value="TreeGrafter"/>
</dbReference>
<dbReference type="OrthoDB" id="252349at2"/>